<dbReference type="AlphaFoldDB" id="A0A4Y3W944"/>
<comment type="caution">
    <text evidence="2">The sequence shown here is derived from an EMBL/GenBank/DDBJ whole genome shotgun (WGS) entry which is preliminary data.</text>
</comment>
<keyword evidence="1" id="KW-0472">Membrane</keyword>
<keyword evidence="1" id="KW-0812">Transmembrane</keyword>
<protein>
    <submittedName>
        <fullName evidence="2">Uncharacterized protein</fullName>
    </submittedName>
</protein>
<dbReference type="Proteomes" id="UP000318825">
    <property type="component" value="Unassembled WGS sequence"/>
</dbReference>
<proteinExistence type="predicted"/>
<organism evidence="2 3">
    <name type="scientific">Nitrobacter winogradskyi</name>
    <name type="common">Nitrobacter agilis</name>
    <dbReference type="NCBI Taxonomy" id="913"/>
    <lineage>
        <taxon>Bacteria</taxon>
        <taxon>Pseudomonadati</taxon>
        <taxon>Pseudomonadota</taxon>
        <taxon>Alphaproteobacteria</taxon>
        <taxon>Hyphomicrobiales</taxon>
        <taxon>Nitrobacteraceae</taxon>
        <taxon>Nitrobacter</taxon>
    </lineage>
</organism>
<evidence type="ECO:0000313" key="2">
    <source>
        <dbReference type="EMBL" id="GEC14581.1"/>
    </source>
</evidence>
<reference evidence="2 3" key="1">
    <citation type="submission" date="2019-06" db="EMBL/GenBank/DDBJ databases">
        <title>Whole genome shotgun sequence of Nitrobacter winogradskyi NBRC 14297.</title>
        <authorList>
            <person name="Hosoyama A."/>
            <person name="Uohara A."/>
            <person name="Ohji S."/>
            <person name="Ichikawa N."/>
        </authorList>
    </citation>
    <scope>NUCLEOTIDE SEQUENCE [LARGE SCALE GENOMIC DNA]</scope>
    <source>
        <strain evidence="2 3">NBRC 14297</strain>
    </source>
</reference>
<dbReference type="EMBL" id="BJNF01000010">
    <property type="protein sequence ID" value="GEC14581.1"/>
    <property type="molecule type" value="Genomic_DNA"/>
</dbReference>
<evidence type="ECO:0000313" key="3">
    <source>
        <dbReference type="Proteomes" id="UP000318825"/>
    </source>
</evidence>
<evidence type="ECO:0000256" key="1">
    <source>
        <dbReference type="SAM" id="Phobius"/>
    </source>
</evidence>
<name>A0A4Y3W944_NITWI</name>
<sequence length="77" mass="8508">MLRWKTLSRRCSLEDALSKMLYEARDAMADRNGLKIVGALFATVMLVVTLATWTVVKGYADGVYSFESAAVAHIAPR</sequence>
<accession>A0A4Y3W944</accession>
<feature type="transmembrane region" description="Helical" evidence="1">
    <location>
        <begin position="36"/>
        <end position="56"/>
    </location>
</feature>
<gene>
    <name evidence="2" type="ORF">NWI01_04730</name>
</gene>
<keyword evidence="1" id="KW-1133">Transmembrane helix</keyword>